<dbReference type="SUPFAM" id="SSF51735">
    <property type="entry name" value="NAD(P)-binding Rossmann-fold domains"/>
    <property type="match status" value="1"/>
</dbReference>
<dbReference type="OrthoDB" id="2102561at2759"/>
<dbReference type="Proteomes" id="UP000230002">
    <property type="component" value="Unassembled WGS sequence"/>
</dbReference>
<dbReference type="FunFam" id="3.40.50.720:FF:000261">
    <property type="entry name" value="NADPH-dependent 1-acyldihydroxyacetone phosphate reductase"/>
    <property type="match status" value="1"/>
</dbReference>
<accession>A0A2G8SFJ0</accession>
<reference evidence="4 5" key="1">
    <citation type="journal article" date="2015" name="Sci. Rep.">
        <title>Chromosome-level genome map provides insights into diverse defense mechanisms in the medicinal fungus Ganoderma sinense.</title>
        <authorList>
            <person name="Zhu Y."/>
            <person name="Xu J."/>
            <person name="Sun C."/>
            <person name="Zhou S."/>
            <person name="Xu H."/>
            <person name="Nelson D.R."/>
            <person name="Qian J."/>
            <person name="Song J."/>
            <person name="Luo H."/>
            <person name="Xiang L."/>
            <person name="Li Y."/>
            <person name="Xu Z."/>
            <person name="Ji A."/>
            <person name="Wang L."/>
            <person name="Lu S."/>
            <person name="Hayward A."/>
            <person name="Sun W."/>
            <person name="Li X."/>
            <person name="Schwartz D.C."/>
            <person name="Wang Y."/>
            <person name="Chen S."/>
        </authorList>
    </citation>
    <scope>NUCLEOTIDE SEQUENCE [LARGE SCALE GENOMIC DNA]</scope>
    <source>
        <strain evidence="4 5">ZZ0214-1</strain>
    </source>
</reference>
<dbReference type="PRINTS" id="PR00081">
    <property type="entry name" value="GDHRDH"/>
</dbReference>
<organism evidence="4 5">
    <name type="scientific">Ganoderma sinense ZZ0214-1</name>
    <dbReference type="NCBI Taxonomy" id="1077348"/>
    <lineage>
        <taxon>Eukaryota</taxon>
        <taxon>Fungi</taxon>
        <taxon>Dikarya</taxon>
        <taxon>Basidiomycota</taxon>
        <taxon>Agaricomycotina</taxon>
        <taxon>Agaricomycetes</taxon>
        <taxon>Polyporales</taxon>
        <taxon>Polyporaceae</taxon>
        <taxon>Ganoderma</taxon>
    </lineage>
</organism>
<dbReference type="GO" id="GO:0005783">
    <property type="term" value="C:endoplasmic reticulum"/>
    <property type="evidence" value="ECO:0007669"/>
    <property type="project" value="TreeGrafter"/>
</dbReference>
<evidence type="ECO:0000256" key="1">
    <source>
        <dbReference type="ARBA" id="ARBA00006484"/>
    </source>
</evidence>
<dbReference type="GO" id="GO:0016491">
    <property type="term" value="F:oxidoreductase activity"/>
    <property type="evidence" value="ECO:0007669"/>
    <property type="project" value="UniProtKB-KW"/>
</dbReference>
<name>A0A2G8SFJ0_9APHY</name>
<dbReference type="Gene3D" id="3.40.50.720">
    <property type="entry name" value="NAD(P)-binding Rossmann-like Domain"/>
    <property type="match status" value="1"/>
</dbReference>
<comment type="similarity">
    <text evidence="1 3">Belongs to the short-chain dehydrogenases/reductases (SDR) family.</text>
</comment>
<sequence length="286" mass="31505">MNNMKTMVLITGCSKGGIGFALCEAFASKGCIVYATARRPQSLEEFSQPNIHCLTFRDVTDDQSLKIVVQTVIDEEGQIDVLVNNAGVSNSSPLIDVKMDEIMRIFDANVFATIRTAKAVIPHMAARKRGTIVNVGSVAGNIPIPWGGDYSATKAALHSLTDTLYMECKPLRIHVVLLAPGAVRSNIAANQAPRIRLPPEGLYADYEDSVQRRLTMSQANDPLPADVFAQTTVDAVLRARGPPRYMSLGKMTGWFRVYEWLPRGWVLDLLWKRMGEGPRKAAKKTE</sequence>
<dbReference type="PANTHER" id="PTHR44169:SF6">
    <property type="entry name" value="NADPH-DEPENDENT 1-ACYLDIHYDROXYACETONE PHOSPHATE REDUCTASE"/>
    <property type="match status" value="1"/>
</dbReference>
<dbReference type="STRING" id="1077348.A0A2G8SFJ0"/>
<dbReference type="PRINTS" id="PR00080">
    <property type="entry name" value="SDRFAMILY"/>
</dbReference>
<protein>
    <submittedName>
        <fullName evidence="4">Uncharacterized protein</fullName>
    </submittedName>
</protein>
<proteinExistence type="inferred from homology"/>
<dbReference type="AlphaFoldDB" id="A0A2G8SFJ0"/>
<evidence type="ECO:0000256" key="3">
    <source>
        <dbReference type="RuleBase" id="RU000363"/>
    </source>
</evidence>
<evidence type="ECO:0000313" key="4">
    <source>
        <dbReference type="EMBL" id="PIL32467.1"/>
    </source>
</evidence>
<keyword evidence="2" id="KW-0560">Oxidoreductase</keyword>
<evidence type="ECO:0000256" key="2">
    <source>
        <dbReference type="ARBA" id="ARBA00023002"/>
    </source>
</evidence>
<evidence type="ECO:0000313" key="5">
    <source>
        <dbReference type="Proteomes" id="UP000230002"/>
    </source>
</evidence>
<comment type="caution">
    <text evidence="4">The sequence shown here is derived from an EMBL/GenBank/DDBJ whole genome shotgun (WGS) entry which is preliminary data.</text>
</comment>
<dbReference type="InterPro" id="IPR002347">
    <property type="entry name" value="SDR_fam"/>
</dbReference>
<dbReference type="CDD" id="cd05374">
    <property type="entry name" value="17beta-HSD-like_SDR_c"/>
    <property type="match status" value="1"/>
</dbReference>
<keyword evidence="5" id="KW-1185">Reference proteome</keyword>
<gene>
    <name evidence="4" type="ORF">GSI_05169</name>
</gene>
<dbReference type="PANTHER" id="PTHR44169">
    <property type="entry name" value="NADPH-DEPENDENT 1-ACYLDIHYDROXYACETONE PHOSPHATE REDUCTASE"/>
    <property type="match status" value="1"/>
</dbReference>
<dbReference type="InterPro" id="IPR036291">
    <property type="entry name" value="NAD(P)-bd_dom_sf"/>
</dbReference>
<dbReference type="Pfam" id="PF00106">
    <property type="entry name" value="adh_short"/>
    <property type="match status" value="1"/>
</dbReference>
<dbReference type="EMBL" id="AYKW01000010">
    <property type="protein sequence ID" value="PIL32467.1"/>
    <property type="molecule type" value="Genomic_DNA"/>
</dbReference>